<dbReference type="SMART" id="SM00513">
    <property type="entry name" value="SAP"/>
    <property type="match status" value="1"/>
</dbReference>
<dbReference type="InterPro" id="IPR052240">
    <property type="entry name" value="SAP_domain_ribonucleoprotein"/>
</dbReference>
<evidence type="ECO:0000256" key="2">
    <source>
        <dbReference type="ARBA" id="ARBA00046328"/>
    </source>
</evidence>
<sequence>MTQLAAADYSNLKVADLRNLLAEKGLPTTGKKTELIERLQSATQSVSSVDAALVAAVSPDTSSNAHAGTSAEDDSAGAAGAPLSAALGRHPVVKPANGLSPDAVAPASGATSAVSSITPAMSEEEKLAARKAKFGIKTDKDKLQERAKRFGLSPSSAAASTQGILGMPVSTEEAEKRKKRAERFGIVDEEERKRKRAERFGIESEEEKLQKRLQRFAGSATA</sequence>
<proteinExistence type="inferred from homology"/>
<dbReference type="EMBL" id="JROU02000565">
    <property type="protein sequence ID" value="OEH78949.1"/>
    <property type="molecule type" value="Genomic_DNA"/>
</dbReference>
<comment type="similarity">
    <text evidence="2">Belongs to the SAP domain-containing ribonucleoprotein family.</text>
</comment>
<gene>
    <name evidence="5" type="ORF">cyc_05392</name>
</gene>
<keyword evidence="6" id="KW-1185">Reference proteome</keyword>
<evidence type="ECO:0000313" key="6">
    <source>
        <dbReference type="Proteomes" id="UP000095192"/>
    </source>
</evidence>
<dbReference type="Proteomes" id="UP000095192">
    <property type="component" value="Unassembled WGS sequence"/>
</dbReference>
<dbReference type="PROSITE" id="PS50800">
    <property type="entry name" value="SAP"/>
    <property type="match status" value="1"/>
</dbReference>
<dbReference type="InParanoid" id="A0A1D3D672"/>
<reference evidence="5 6" key="1">
    <citation type="journal article" date="2016" name="BMC Genomics">
        <title>Comparative genomics reveals Cyclospora cayetanensis possesses coccidia-like metabolism and invasion components but unique surface antigens.</title>
        <authorList>
            <person name="Liu S."/>
            <person name="Wang L."/>
            <person name="Zheng H."/>
            <person name="Xu Z."/>
            <person name="Roellig D.M."/>
            <person name="Li N."/>
            <person name="Frace M.A."/>
            <person name="Tang K."/>
            <person name="Arrowood M.J."/>
            <person name="Moss D.M."/>
            <person name="Zhang L."/>
            <person name="Feng Y."/>
            <person name="Xiao L."/>
        </authorList>
    </citation>
    <scope>NUCLEOTIDE SEQUENCE [LARGE SCALE GENOMIC DNA]</scope>
    <source>
        <strain evidence="5 6">CHN_HEN01</strain>
    </source>
</reference>
<feature type="domain" description="SAP" evidence="4">
    <location>
        <begin position="9"/>
        <end position="43"/>
    </location>
</feature>
<dbReference type="PANTHER" id="PTHR46551">
    <property type="entry name" value="SAP DOMAIN-CONTAINING RIBONUCLEOPROTEIN"/>
    <property type="match status" value="1"/>
</dbReference>
<feature type="region of interest" description="Disordered" evidence="3">
    <location>
        <begin position="150"/>
        <end position="201"/>
    </location>
</feature>
<dbReference type="PANTHER" id="PTHR46551:SF1">
    <property type="entry name" value="SAP DOMAIN-CONTAINING RIBONUCLEOPROTEIN"/>
    <property type="match status" value="1"/>
</dbReference>
<dbReference type="Gene3D" id="1.10.720.30">
    <property type="entry name" value="SAP domain"/>
    <property type="match status" value="1"/>
</dbReference>
<dbReference type="GO" id="GO:0016973">
    <property type="term" value="P:poly(A)+ mRNA export from nucleus"/>
    <property type="evidence" value="ECO:0007669"/>
    <property type="project" value="TreeGrafter"/>
</dbReference>
<comment type="caution">
    <text evidence="5">The sequence shown here is derived from an EMBL/GenBank/DDBJ whole genome shotgun (WGS) entry which is preliminary data.</text>
</comment>
<evidence type="ECO:0000313" key="5">
    <source>
        <dbReference type="EMBL" id="OEH78949.1"/>
    </source>
</evidence>
<dbReference type="VEuPathDB" id="ToxoDB:LOC34621752"/>
<dbReference type="InterPro" id="IPR003034">
    <property type="entry name" value="SAP_dom"/>
</dbReference>
<evidence type="ECO:0000256" key="1">
    <source>
        <dbReference type="ARBA" id="ARBA00022553"/>
    </source>
</evidence>
<dbReference type="AlphaFoldDB" id="A0A1D3D672"/>
<feature type="compositionally biased region" description="Polar residues" evidence="3">
    <location>
        <begin position="153"/>
        <end position="163"/>
    </location>
</feature>
<keyword evidence="1" id="KW-0597">Phosphoprotein</keyword>
<organism evidence="5 6">
    <name type="scientific">Cyclospora cayetanensis</name>
    <dbReference type="NCBI Taxonomy" id="88456"/>
    <lineage>
        <taxon>Eukaryota</taxon>
        <taxon>Sar</taxon>
        <taxon>Alveolata</taxon>
        <taxon>Apicomplexa</taxon>
        <taxon>Conoidasida</taxon>
        <taxon>Coccidia</taxon>
        <taxon>Eucoccidiorida</taxon>
        <taxon>Eimeriorina</taxon>
        <taxon>Eimeriidae</taxon>
        <taxon>Cyclospora</taxon>
    </lineage>
</organism>
<dbReference type="Pfam" id="PF02037">
    <property type="entry name" value="SAP"/>
    <property type="match status" value="1"/>
</dbReference>
<accession>A0A1D3D672</accession>
<evidence type="ECO:0000256" key="3">
    <source>
        <dbReference type="SAM" id="MobiDB-lite"/>
    </source>
</evidence>
<name>A0A1D3D672_9EIME</name>
<dbReference type="GO" id="GO:0005634">
    <property type="term" value="C:nucleus"/>
    <property type="evidence" value="ECO:0007669"/>
    <property type="project" value="TreeGrafter"/>
</dbReference>
<evidence type="ECO:0000259" key="4">
    <source>
        <dbReference type="PROSITE" id="PS50800"/>
    </source>
</evidence>
<dbReference type="VEuPathDB" id="ToxoDB:cyc_05392"/>
<protein>
    <submittedName>
        <fullName evidence="5">Sap domain-containing protein</fullName>
    </submittedName>
</protein>
<feature type="compositionally biased region" description="Basic and acidic residues" evidence="3">
    <location>
        <begin position="182"/>
        <end position="201"/>
    </location>
</feature>
<dbReference type="InterPro" id="IPR036361">
    <property type="entry name" value="SAP_dom_sf"/>
</dbReference>
<feature type="region of interest" description="Disordered" evidence="3">
    <location>
        <begin position="59"/>
        <end position="81"/>
    </location>
</feature>
<dbReference type="SUPFAM" id="SSF68906">
    <property type="entry name" value="SAP domain"/>
    <property type="match status" value="1"/>
</dbReference>